<organism evidence="1 2">
    <name type="scientific">Portunus trituberculatus</name>
    <name type="common">Swimming crab</name>
    <name type="synonym">Neptunus trituberculatus</name>
    <dbReference type="NCBI Taxonomy" id="210409"/>
    <lineage>
        <taxon>Eukaryota</taxon>
        <taxon>Metazoa</taxon>
        <taxon>Ecdysozoa</taxon>
        <taxon>Arthropoda</taxon>
        <taxon>Crustacea</taxon>
        <taxon>Multicrustacea</taxon>
        <taxon>Malacostraca</taxon>
        <taxon>Eumalacostraca</taxon>
        <taxon>Eucarida</taxon>
        <taxon>Decapoda</taxon>
        <taxon>Pleocyemata</taxon>
        <taxon>Brachyura</taxon>
        <taxon>Eubrachyura</taxon>
        <taxon>Portunoidea</taxon>
        <taxon>Portunidae</taxon>
        <taxon>Portuninae</taxon>
        <taxon>Portunus</taxon>
    </lineage>
</organism>
<accession>A0A5B7GS57</accession>
<proteinExistence type="predicted"/>
<dbReference type="AlphaFoldDB" id="A0A5B7GS57"/>
<keyword evidence="2" id="KW-1185">Reference proteome</keyword>
<gene>
    <name evidence="1" type="ORF">E2C01_056930</name>
</gene>
<evidence type="ECO:0000313" key="1">
    <source>
        <dbReference type="EMBL" id="MPC62840.1"/>
    </source>
</evidence>
<sequence>MRIEKAGGNREWATVSCLRQLCFGEEKKMRFSREEVVFHRLKIRSKTANVAEVNIEKLREKSRHLWSSLREASDLGTYLIPSQKGTPMHGQAETAPLSCETQKKTFSEITTSFDGRFTTPPELVPLQLAGSKLSFR</sequence>
<dbReference type="Proteomes" id="UP000324222">
    <property type="component" value="Unassembled WGS sequence"/>
</dbReference>
<dbReference type="EMBL" id="VSRR010020104">
    <property type="protein sequence ID" value="MPC62840.1"/>
    <property type="molecule type" value="Genomic_DNA"/>
</dbReference>
<protein>
    <submittedName>
        <fullName evidence="1">Uncharacterized protein</fullName>
    </submittedName>
</protein>
<reference evidence="1 2" key="1">
    <citation type="submission" date="2019-05" db="EMBL/GenBank/DDBJ databases">
        <title>Another draft genome of Portunus trituberculatus and its Hox gene families provides insights of decapod evolution.</title>
        <authorList>
            <person name="Jeong J.-H."/>
            <person name="Song I."/>
            <person name="Kim S."/>
            <person name="Choi T."/>
            <person name="Kim D."/>
            <person name="Ryu S."/>
            <person name="Kim W."/>
        </authorList>
    </citation>
    <scope>NUCLEOTIDE SEQUENCE [LARGE SCALE GENOMIC DNA]</scope>
    <source>
        <tissue evidence="1">Muscle</tissue>
    </source>
</reference>
<comment type="caution">
    <text evidence="1">The sequence shown here is derived from an EMBL/GenBank/DDBJ whole genome shotgun (WGS) entry which is preliminary data.</text>
</comment>
<name>A0A5B7GS57_PORTR</name>
<evidence type="ECO:0000313" key="2">
    <source>
        <dbReference type="Proteomes" id="UP000324222"/>
    </source>
</evidence>